<gene>
    <name evidence="4" type="ORF">ODALV1_LOCUS14169</name>
</gene>
<feature type="domain" description="Dynein 2 heavy chain 1 cytoplasmic ATPase lid" evidence="3">
    <location>
        <begin position="117"/>
        <end position="207"/>
    </location>
</feature>
<evidence type="ECO:0000259" key="2">
    <source>
        <dbReference type="Pfam" id="PF12780"/>
    </source>
</evidence>
<sequence>MSKNSGRVYKSKDGERLILYVKGVNLVKPDKWGTCQLVEFLQQIISYDGIYDKNLEWVGIRGIQIVASITVGSSGGLYTLSPRFISRLRVCTMTQPEPDQFFTICNNYLSSLFQNCMSEHPITKRAEAIESIPRGMVTVYKEVRNAFTPVQQSHYQFTPRDLTKWVLGLMRYDVQKNGEEGMKDLYNAWAFECCRIYRDKLVSPEEKTKFDETIVSPVLSQWSMPNVKSLFEGEELILTAIQMSAVEGNKVFLVVEDFQLVDKVFLDMLNSLLSSGEIPGLSSPEELETIIATLRDQASANGYNSSLYAYFAFRNNFFLFI</sequence>
<keyword evidence="5" id="KW-1185">Reference proteome</keyword>
<dbReference type="Gene3D" id="1.20.920.30">
    <property type="match status" value="1"/>
</dbReference>
<evidence type="ECO:0000313" key="4">
    <source>
        <dbReference type="EMBL" id="CAL8110340.1"/>
    </source>
</evidence>
<dbReference type="InterPro" id="IPR027417">
    <property type="entry name" value="P-loop_NTPase"/>
</dbReference>
<protein>
    <submittedName>
        <fullName evidence="4">Uncharacterized protein</fullName>
    </submittedName>
</protein>
<dbReference type="InterPro" id="IPR054354">
    <property type="entry name" value="DYNC2H1-like_lid"/>
</dbReference>
<reference evidence="4 5" key="1">
    <citation type="submission" date="2024-08" db="EMBL/GenBank/DDBJ databases">
        <authorList>
            <person name="Cucini C."/>
            <person name="Frati F."/>
        </authorList>
    </citation>
    <scope>NUCLEOTIDE SEQUENCE [LARGE SCALE GENOMIC DNA]</scope>
</reference>
<dbReference type="PANTHER" id="PTHR45703:SF22">
    <property type="entry name" value="DYNEIN CYTOPLASMIC 2 HEAVY CHAIN 1"/>
    <property type="match status" value="1"/>
</dbReference>
<dbReference type="Pfam" id="PF12775">
    <property type="entry name" value="AAA_7"/>
    <property type="match status" value="1"/>
</dbReference>
<dbReference type="EMBL" id="CAXLJM020000044">
    <property type="protein sequence ID" value="CAL8110340.1"/>
    <property type="molecule type" value="Genomic_DNA"/>
</dbReference>
<dbReference type="Gene3D" id="3.40.50.300">
    <property type="entry name" value="P-loop containing nucleotide triphosphate hydrolases"/>
    <property type="match status" value="1"/>
</dbReference>
<dbReference type="Pfam" id="PF12780">
    <property type="entry name" value="AAA_8"/>
    <property type="match status" value="1"/>
</dbReference>
<dbReference type="InterPro" id="IPR024317">
    <property type="entry name" value="Dynein_heavy_chain_D4_dom"/>
</dbReference>
<organism evidence="4 5">
    <name type="scientific">Orchesella dallaii</name>
    <dbReference type="NCBI Taxonomy" id="48710"/>
    <lineage>
        <taxon>Eukaryota</taxon>
        <taxon>Metazoa</taxon>
        <taxon>Ecdysozoa</taxon>
        <taxon>Arthropoda</taxon>
        <taxon>Hexapoda</taxon>
        <taxon>Collembola</taxon>
        <taxon>Entomobryomorpha</taxon>
        <taxon>Entomobryoidea</taxon>
        <taxon>Orchesellidae</taxon>
        <taxon>Orchesellinae</taxon>
        <taxon>Orchesella</taxon>
    </lineage>
</organism>
<dbReference type="Proteomes" id="UP001642540">
    <property type="component" value="Unassembled WGS sequence"/>
</dbReference>
<dbReference type="PANTHER" id="PTHR45703">
    <property type="entry name" value="DYNEIN HEAVY CHAIN"/>
    <property type="match status" value="1"/>
</dbReference>
<dbReference type="Pfam" id="PF22597">
    <property type="entry name" value="DYN_lid"/>
    <property type="match status" value="1"/>
</dbReference>
<comment type="similarity">
    <text evidence="1">Belongs to the dynein heavy chain family.</text>
</comment>
<feature type="domain" description="Dynein heavy chain AAA module D4" evidence="2">
    <location>
        <begin position="236"/>
        <end position="312"/>
    </location>
</feature>
<evidence type="ECO:0000256" key="1">
    <source>
        <dbReference type="ARBA" id="ARBA00008887"/>
    </source>
</evidence>
<dbReference type="InterPro" id="IPR026983">
    <property type="entry name" value="DHC"/>
</dbReference>
<evidence type="ECO:0000313" key="5">
    <source>
        <dbReference type="Proteomes" id="UP001642540"/>
    </source>
</evidence>
<evidence type="ECO:0000259" key="3">
    <source>
        <dbReference type="Pfam" id="PF22597"/>
    </source>
</evidence>
<proteinExistence type="inferred from homology"/>
<name>A0ABP1QR20_9HEXA</name>
<dbReference type="SUPFAM" id="SSF52540">
    <property type="entry name" value="P-loop containing nucleoside triphosphate hydrolases"/>
    <property type="match status" value="1"/>
</dbReference>
<accession>A0ABP1QR20</accession>
<comment type="caution">
    <text evidence="4">The sequence shown here is derived from an EMBL/GenBank/DDBJ whole genome shotgun (WGS) entry which is preliminary data.</text>
</comment>